<evidence type="ECO:0000256" key="2">
    <source>
        <dbReference type="ARBA" id="ARBA00022475"/>
    </source>
</evidence>
<dbReference type="RefSeq" id="XP_019891726.2">
    <property type="nucleotide sequence ID" value="XM_020036167.2"/>
</dbReference>
<keyword evidence="2" id="KW-1003">Cell membrane</keyword>
<evidence type="ECO:0000256" key="3">
    <source>
        <dbReference type="ARBA" id="ARBA00022692"/>
    </source>
</evidence>
<reference evidence="8" key="1">
    <citation type="submission" date="2025-08" db="UniProtKB">
        <authorList>
            <consortium name="RefSeq"/>
        </authorList>
    </citation>
    <scope>IDENTIFICATION</scope>
    <source>
        <strain evidence="8">Aabys</strain>
        <tissue evidence="8">Whole body</tissue>
    </source>
</reference>
<feature type="non-terminal residue" evidence="8">
    <location>
        <position position="1"/>
    </location>
</feature>
<dbReference type="GO" id="GO:0050909">
    <property type="term" value="P:sensory perception of taste"/>
    <property type="evidence" value="ECO:0007669"/>
    <property type="project" value="InterPro"/>
</dbReference>
<sequence>SYQLFFQCNSILISLKSLLRTSFNPHAVEYNSLLQGFIMQILHNPIRISANDYFTLNLKFVMAIAANIVTYIVILLQFRQNSPNLTNGNLNMTTNCTKDLLFSNSTNFNRTYVY</sequence>
<comment type="subcellular location">
    <subcellularLocation>
        <location evidence="1">Cell membrane</location>
        <topology evidence="1">Multi-pass membrane protein</topology>
    </subcellularLocation>
</comment>
<dbReference type="GeneID" id="109612258"/>
<keyword evidence="5 6" id="KW-0472">Membrane</keyword>
<dbReference type="Pfam" id="PF08395">
    <property type="entry name" value="7tm_7"/>
    <property type="match status" value="1"/>
</dbReference>
<proteinExistence type="predicted"/>
<keyword evidence="3 6" id="KW-0812">Transmembrane</keyword>
<evidence type="ECO:0000256" key="6">
    <source>
        <dbReference type="SAM" id="Phobius"/>
    </source>
</evidence>
<evidence type="ECO:0000313" key="7">
    <source>
        <dbReference type="Proteomes" id="UP001652621"/>
    </source>
</evidence>
<dbReference type="GO" id="GO:0005886">
    <property type="term" value="C:plasma membrane"/>
    <property type="evidence" value="ECO:0007669"/>
    <property type="project" value="UniProtKB-SubCell"/>
</dbReference>
<dbReference type="InterPro" id="IPR013604">
    <property type="entry name" value="7TM_chemorcpt"/>
</dbReference>
<dbReference type="OrthoDB" id="6366728at2759"/>
<evidence type="ECO:0000313" key="8">
    <source>
        <dbReference type="RefSeq" id="XP_019891726.2"/>
    </source>
</evidence>
<keyword evidence="7" id="KW-1185">Reference proteome</keyword>
<name>A0A9J7DE79_MUSDO</name>
<dbReference type="KEGG" id="mde:109612258"/>
<dbReference type="AlphaFoldDB" id="A0A9J7DE79"/>
<protein>
    <submittedName>
        <fullName evidence="8">Gustatory receptor 23a-like</fullName>
    </submittedName>
</protein>
<gene>
    <name evidence="8" type="primary">LOC109612258</name>
</gene>
<keyword evidence="4 6" id="KW-1133">Transmembrane helix</keyword>
<dbReference type="VEuPathDB" id="VectorBase:MDOMA2_001761"/>
<accession>A0A9J7DE79</accession>
<evidence type="ECO:0000256" key="4">
    <source>
        <dbReference type="ARBA" id="ARBA00022989"/>
    </source>
</evidence>
<organism evidence="7 8">
    <name type="scientific">Musca domestica</name>
    <name type="common">House fly</name>
    <dbReference type="NCBI Taxonomy" id="7370"/>
    <lineage>
        <taxon>Eukaryota</taxon>
        <taxon>Metazoa</taxon>
        <taxon>Ecdysozoa</taxon>
        <taxon>Arthropoda</taxon>
        <taxon>Hexapoda</taxon>
        <taxon>Insecta</taxon>
        <taxon>Pterygota</taxon>
        <taxon>Neoptera</taxon>
        <taxon>Endopterygota</taxon>
        <taxon>Diptera</taxon>
        <taxon>Brachycera</taxon>
        <taxon>Muscomorpha</taxon>
        <taxon>Muscoidea</taxon>
        <taxon>Muscidae</taxon>
        <taxon>Musca</taxon>
    </lineage>
</organism>
<feature type="transmembrane region" description="Helical" evidence="6">
    <location>
        <begin position="60"/>
        <end position="78"/>
    </location>
</feature>
<evidence type="ECO:0000256" key="1">
    <source>
        <dbReference type="ARBA" id="ARBA00004651"/>
    </source>
</evidence>
<evidence type="ECO:0000256" key="5">
    <source>
        <dbReference type="ARBA" id="ARBA00023136"/>
    </source>
</evidence>
<dbReference type="Proteomes" id="UP001652621">
    <property type="component" value="Unplaced"/>
</dbReference>